<evidence type="ECO:0000313" key="3">
    <source>
        <dbReference type="EMBL" id="MDX8416055.1"/>
    </source>
</evidence>
<feature type="domain" description="DUF362" evidence="2">
    <location>
        <begin position="67"/>
        <end position="263"/>
    </location>
</feature>
<dbReference type="EMBL" id="JALBUT010000008">
    <property type="protein sequence ID" value="MDX8416055.1"/>
    <property type="molecule type" value="Genomic_DNA"/>
</dbReference>
<dbReference type="RefSeq" id="WP_370397507.1">
    <property type="nucleotide sequence ID" value="NZ_JALBUT010000008.1"/>
</dbReference>
<protein>
    <submittedName>
        <fullName evidence="3">DUF362 domain-containing protein</fullName>
    </submittedName>
</protein>
<sequence length="311" mass="33528">MKRRDFVKTAIAGSAIACTNSLFAAEKKSQKQPDLVAIHGGSAVQMFEKGIAEMGGMSRFVKKGQTVVLKPNIAWDRTPDFGANTDPDLVAAVVKACLAAGAKKVLCFDHTCHAADDCYKHSGTAEAVEKAGGEMVSGNAHSMFIDQDIPRGVSLKKAKVHKLAAEADVFINMPILKHHGGTKITCAMKNYMGCILDRQFWHRNDLPQCIADFSSYQKTSLTIVDAYHVMLEHGPQGKDPKFAPVVKYQVISTDIVAADAAAVQIFATVAKQYGMGKPYTLDEIPYIGLAEKLGVGTADLSKLNVKRISVA</sequence>
<evidence type="ECO:0000259" key="2">
    <source>
        <dbReference type="Pfam" id="PF04015"/>
    </source>
</evidence>
<accession>A0ABU4WHL8</accession>
<comment type="caution">
    <text evidence="3">The sequence shown here is derived from an EMBL/GenBank/DDBJ whole genome shotgun (WGS) entry which is preliminary data.</text>
</comment>
<name>A0ABU4WHL8_9BACT</name>
<dbReference type="Pfam" id="PF04015">
    <property type="entry name" value="DUF362"/>
    <property type="match status" value="1"/>
</dbReference>
<feature type="signal peptide" evidence="1">
    <location>
        <begin position="1"/>
        <end position="24"/>
    </location>
</feature>
<organism evidence="3 4">
    <name type="scientific">Intestinicryptomonas porci</name>
    <dbReference type="NCBI Taxonomy" id="2926320"/>
    <lineage>
        <taxon>Bacteria</taxon>
        <taxon>Pseudomonadati</taxon>
        <taxon>Verrucomicrobiota</taxon>
        <taxon>Opitutia</taxon>
        <taxon>Opitutales</taxon>
        <taxon>Intestinicryptomonaceae</taxon>
        <taxon>Intestinicryptomonas</taxon>
    </lineage>
</organism>
<evidence type="ECO:0000313" key="4">
    <source>
        <dbReference type="Proteomes" id="UP001275932"/>
    </source>
</evidence>
<proteinExistence type="predicted"/>
<keyword evidence="1" id="KW-0732">Signal</keyword>
<reference evidence="3 4" key="1">
    <citation type="submission" date="2022-03" db="EMBL/GenBank/DDBJ databases">
        <title>Novel taxa within the pig intestine.</title>
        <authorList>
            <person name="Wylensek D."/>
            <person name="Bishof K."/>
            <person name="Afrizal A."/>
            <person name="Clavel T."/>
        </authorList>
    </citation>
    <scope>NUCLEOTIDE SEQUENCE [LARGE SCALE GENOMIC DNA]</scope>
    <source>
        <strain evidence="3 4">CLA-KB-P66</strain>
    </source>
</reference>
<dbReference type="InterPro" id="IPR007160">
    <property type="entry name" value="DUF362"/>
</dbReference>
<keyword evidence="4" id="KW-1185">Reference proteome</keyword>
<gene>
    <name evidence="3" type="ORF">MOX91_07695</name>
</gene>
<dbReference type="Proteomes" id="UP001275932">
    <property type="component" value="Unassembled WGS sequence"/>
</dbReference>
<evidence type="ECO:0000256" key="1">
    <source>
        <dbReference type="SAM" id="SignalP"/>
    </source>
</evidence>
<feature type="chain" id="PRO_5047376612" evidence="1">
    <location>
        <begin position="25"/>
        <end position="311"/>
    </location>
</feature>